<organism evidence="1 2">
    <name type="scientific">Lithospermum erythrorhizon</name>
    <name type="common">Purple gromwell</name>
    <name type="synonym">Lithospermum officinale var. erythrorhizon</name>
    <dbReference type="NCBI Taxonomy" id="34254"/>
    <lineage>
        <taxon>Eukaryota</taxon>
        <taxon>Viridiplantae</taxon>
        <taxon>Streptophyta</taxon>
        <taxon>Embryophyta</taxon>
        <taxon>Tracheophyta</taxon>
        <taxon>Spermatophyta</taxon>
        <taxon>Magnoliopsida</taxon>
        <taxon>eudicotyledons</taxon>
        <taxon>Gunneridae</taxon>
        <taxon>Pentapetalae</taxon>
        <taxon>asterids</taxon>
        <taxon>lamiids</taxon>
        <taxon>Boraginales</taxon>
        <taxon>Boraginaceae</taxon>
        <taxon>Boraginoideae</taxon>
        <taxon>Lithospermeae</taxon>
        <taxon>Lithospermum</taxon>
    </lineage>
</organism>
<dbReference type="PANTHER" id="PTHR48475">
    <property type="entry name" value="RIBONUCLEASE H"/>
    <property type="match status" value="1"/>
</dbReference>
<name>A0AAV3QFF0_LITER</name>
<dbReference type="Proteomes" id="UP001454036">
    <property type="component" value="Unassembled WGS sequence"/>
</dbReference>
<dbReference type="EMBL" id="BAABME010004330">
    <property type="protein sequence ID" value="GAA0161971.1"/>
    <property type="molecule type" value="Genomic_DNA"/>
</dbReference>
<keyword evidence="2" id="KW-1185">Reference proteome</keyword>
<accession>A0AAV3QFF0</accession>
<evidence type="ECO:0008006" key="3">
    <source>
        <dbReference type="Google" id="ProtNLM"/>
    </source>
</evidence>
<dbReference type="PANTHER" id="PTHR48475:SF2">
    <property type="entry name" value="RIBONUCLEASE H"/>
    <property type="match status" value="1"/>
</dbReference>
<dbReference type="AlphaFoldDB" id="A0AAV3QFF0"/>
<comment type="caution">
    <text evidence="1">The sequence shown here is derived from an EMBL/GenBank/DDBJ whole genome shotgun (WGS) entry which is preliminary data.</text>
</comment>
<evidence type="ECO:0000313" key="1">
    <source>
        <dbReference type="EMBL" id="GAA0161971.1"/>
    </source>
</evidence>
<gene>
    <name evidence="1" type="ORF">LIER_18166</name>
</gene>
<proteinExistence type="predicted"/>
<sequence>MKAQALADFVTECTARDLSVPTEPSSVDEEWAPPRWTLFVDGAPRSMGVEELLVKADSKLVIDQIKGACGVKSDVLRRAENEKADHLSRLATTYYDELPIGICVEVCDQSASLETNISRVECDTKEDWRTPLISYLHEGKLPEDRIESRRIQNRSLKYQLYLGELYRKSWDGPLLTCVATEDIP</sequence>
<reference evidence="1 2" key="1">
    <citation type="submission" date="2024-01" db="EMBL/GenBank/DDBJ databases">
        <title>The complete chloroplast genome sequence of Lithospermum erythrorhizon: insights into the phylogenetic relationship among Boraginaceae species and the maternal lineages of purple gromwells.</title>
        <authorList>
            <person name="Okada T."/>
            <person name="Watanabe K."/>
        </authorList>
    </citation>
    <scope>NUCLEOTIDE SEQUENCE [LARGE SCALE GENOMIC DNA]</scope>
</reference>
<evidence type="ECO:0000313" key="2">
    <source>
        <dbReference type="Proteomes" id="UP001454036"/>
    </source>
</evidence>
<protein>
    <recommendedName>
        <fullName evidence="3">Reverse transcriptase</fullName>
    </recommendedName>
</protein>